<organism evidence="2 3">
    <name type="scientific">Mugilogobius chulae</name>
    <name type="common">yellowstripe goby</name>
    <dbReference type="NCBI Taxonomy" id="88201"/>
    <lineage>
        <taxon>Eukaryota</taxon>
        <taxon>Metazoa</taxon>
        <taxon>Chordata</taxon>
        <taxon>Craniata</taxon>
        <taxon>Vertebrata</taxon>
        <taxon>Euteleostomi</taxon>
        <taxon>Actinopterygii</taxon>
        <taxon>Neopterygii</taxon>
        <taxon>Teleostei</taxon>
        <taxon>Neoteleostei</taxon>
        <taxon>Acanthomorphata</taxon>
        <taxon>Gobiaria</taxon>
        <taxon>Gobiiformes</taxon>
        <taxon>Gobioidei</taxon>
        <taxon>Gobiidae</taxon>
        <taxon>Gobionellinae</taxon>
        <taxon>Mugilogobius</taxon>
    </lineage>
</organism>
<evidence type="ECO:0000313" key="3">
    <source>
        <dbReference type="Proteomes" id="UP001460270"/>
    </source>
</evidence>
<keyword evidence="3" id="KW-1185">Reference proteome</keyword>
<reference evidence="3" key="1">
    <citation type="submission" date="2024-04" db="EMBL/GenBank/DDBJ databases">
        <title>Salinicola lusitanus LLJ914,a marine bacterium isolated from the Okinawa Trough.</title>
        <authorList>
            <person name="Li J."/>
        </authorList>
    </citation>
    <scope>NUCLEOTIDE SEQUENCE [LARGE SCALE GENOMIC DNA]</scope>
</reference>
<name>A0AAW0N3F2_9GOBI</name>
<protein>
    <submittedName>
        <fullName evidence="2">Uncharacterized protein</fullName>
    </submittedName>
</protein>
<evidence type="ECO:0000313" key="2">
    <source>
        <dbReference type="EMBL" id="KAK7884840.1"/>
    </source>
</evidence>
<accession>A0AAW0N3F2</accession>
<proteinExistence type="predicted"/>
<evidence type="ECO:0000256" key="1">
    <source>
        <dbReference type="SAM" id="MobiDB-lite"/>
    </source>
</evidence>
<feature type="region of interest" description="Disordered" evidence="1">
    <location>
        <begin position="34"/>
        <end position="64"/>
    </location>
</feature>
<gene>
    <name evidence="2" type="ORF">WMY93_027963</name>
</gene>
<feature type="compositionally biased region" description="Basic and acidic residues" evidence="1">
    <location>
        <begin position="34"/>
        <end position="47"/>
    </location>
</feature>
<dbReference type="AlphaFoldDB" id="A0AAW0N3F2"/>
<dbReference type="EMBL" id="JBBPFD010000020">
    <property type="protein sequence ID" value="KAK7884840.1"/>
    <property type="molecule type" value="Genomic_DNA"/>
</dbReference>
<comment type="caution">
    <text evidence="2">The sequence shown here is derived from an EMBL/GenBank/DDBJ whole genome shotgun (WGS) entry which is preliminary data.</text>
</comment>
<dbReference type="Proteomes" id="UP001460270">
    <property type="component" value="Unassembled WGS sequence"/>
</dbReference>
<sequence length="138" mass="15632">MKLFKRNGKLVKELQGQLSSVEEKNQALLNDLQKEREERAASERALQEAKNNSRSIQDKMNQRNALHLEELEQRGQAGQNTLDEKDQQVQELKGNLLSVQGEKDTLLGALGDMIKSLILSHAQEVSTLNKKMRGLQHC</sequence>